<dbReference type="Pfam" id="PF05913">
    <property type="entry name" value="MupG_C"/>
    <property type="match status" value="1"/>
</dbReference>
<dbReference type="InterPro" id="IPR017853">
    <property type="entry name" value="GH"/>
</dbReference>
<evidence type="ECO:0000259" key="2">
    <source>
        <dbReference type="Pfam" id="PF19200"/>
    </source>
</evidence>
<evidence type="ECO:0000259" key="1">
    <source>
        <dbReference type="Pfam" id="PF05913"/>
    </source>
</evidence>
<accession>A0A6N7VUR3</accession>
<dbReference type="SUPFAM" id="SSF50891">
    <property type="entry name" value="Cyclophilin-like"/>
    <property type="match status" value="1"/>
</dbReference>
<name>A0A6N7VUR3_9FIRM</name>
<proteinExistence type="predicted"/>
<dbReference type="Gene3D" id="3.20.20.70">
    <property type="entry name" value="Aldolase class I"/>
    <property type="match status" value="1"/>
</dbReference>
<dbReference type="InterPro" id="IPR029000">
    <property type="entry name" value="Cyclophilin-like_dom_sf"/>
</dbReference>
<dbReference type="InterPro" id="IPR008589">
    <property type="entry name" value="MupG"/>
</dbReference>
<dbReference type="RefSeq" id="WP_154539819.1">
    <property type="nucleotide sequence ID" value="NZ_VULQ01000003.1"/>
</dbReference>
<dbReference type="InterPro" id="IPR043797">
    <property type="entry name" value="MupG_N"/>
</dbReference>
<dbReference type="Proteomes" id="UP000441925">
    <property type="component" value="Unassembled WGS sequence"/>
</dbReference>
<dbReference type="InterPro" id="IPR013785">
    <property type="entry name" value="Aldolase_TIM"/>
</dbReference>
<comment type="caution">
    <text evidence="3">The sequence shown here is derived from an EMBL/GenBank/DDBJ whole genome shotgun (WGS) entry which is preliminary data.</text>
</comment>
<feature type="domain" description="6-phospho-N-acetylmuramidase N-terminal" evidence="2">
    <location>
        <begin position="2"/>
        <end position="207"/>
    </location>
</feature>
<gene>
    <name evidence="3" type="ORF">FYJ26_03945</name>
</gene>
<dbReference type="PANTHER" id="PTHR38435">
    <property type="match status" value="1"/>
</dbReference>
<dbReference type="EMBL" id="VULQ01000003">
    <property type="protein sequence ID" value="MSS77567.1"/>
    <property type="molecule type" value="Genomic_DNA"/>
</dbReference>
<evidence type="ECO:0000313" key="4">
    <source>
        <dbReference type="Proteomes" id="UP000441925"/>
    </source>
</evidence>
<dbReference type="Pfam" id="PF19200">
    <property type="entry name" value="MupG_N"/>
    <property type="match status" value="1"/>
</dbReference>
<keyword evidence="4" id="KW-1185">Reference proteome</keyword>
<organism evidence="3 4">
    <name type="scientific">Anaerococcus porci</name>
    <dbReference type="NCBI Taxonomy" id="2652269"/>
    <lineage>
        <taxon>Bacteria</taxon>
        <taxon>Bacillati</taxon>
        <taxon>Bacillota</taxon>
        <taxon>Tissierellia</taxon>
        <taxon>Tissierellales</taxon>
        <taxon>Peptoniphilaceae</taxon>
        <taxon>Anaerococcus</taxon>
    </lineage>
</organism>
<dbReference type="PANTHER" id="PTHR38435:SF2">
    <property type="entry name" value="DUF871 DOMAIN-CONTAINING PROTEIN"/>
    <property type="match status" value="1"/>
</dbReference>
<sequence>MLGFSLYLNQDENYIEEKINEFKNFDILFTSMHYPVDDRNMKKLIFLKSLADSLKIDICLDINGEILKHYPELLRMGLILRLDFGFDKEKIVNLSKNNRIAINASSVSRETLEAIKELGGNFSNISAWHNYYPLEFSGLGEDDFIEKNKVLEKFGLDLFAFFQGDKDFRGPLYKSLPSLEEDRFKDPYYSYLKLKRFYKINNLVLSEGLSMKNKGYIEVFEKKGIINLDLYLKKGYEINEFKVRSDISKYIIRNERTYKFINEVSNNYIRKGDFLILNKNSGRYSGELEIARLDLGLSNSRNVIGRVCKEHLAILDLIKGDDRIAINRK</sequence>
<dbReference type="SUPFAM" id="SSF51445">
    <property type="entry name" value="(Trans)glycosidases"/>
    <property type="match status" value="1"/>
</dbReference>
<dbReference type="AlphaFoldDB" id="A0A6N7VUR3"/>
<dbReference type="InterPro" id="IPR043894">
    <property type="entry name" value="MupG_C"/>
</dbReference>
<evidence type="ECO:0000313" key="3">
    <source>
        <dbReference type="EMBL" id="MSS77567.1"/>
    </source>
</evidence>
<reference evidence="3 4" key="1">
    <citation type="submission" date="2019-08" db="EMBL/GenBank/DDBJ databases">
        <title>In-depth cultivation of the pig gut microbiome towards novel bacterial diversity and tailored functional studies.</title>
        <authorList>
            <person name="Wylensek D."/>
            <person name="Hitch T.C.A."/>
            <person name="Clavel T."/>
        </authorList>
    </citation>
    <scope>NUCLEOTIDE SEQUENCE [LARGE SCALE GENOMIC DNA]</scope>
    <source>
        <strain evidence="3 4">WCA-380-WT-2B</strain>
    </source>
</reference>
<protein>
    <submittedName>
        <fullName evidence="3">DUF871 domain-containing protein</fullName>
    </submittedName>
</protein>
<feature type="domain" description="6-phospho-N-acetylmuramidase C-terminal" evidence="1">
    <location>
        <begin position="239"/>
        <end position="324"/>
    </location>
</feature>
<dbReference type="Gene3D" id="2.40.100.10">
    <property type="entry name" value="Cyclophilin-like"/>
    <property type="match status" value="1"/>
</dbReference>